<evidence type="ECO:0000313" key="1">
    <source>
        <dbReference type="EMBL" id="KOB70444.1"/>
    </source>
</evidence>
<keyword evidence="2" id="KW-1185">Reference proteome</keyword>
<dbReference type="AlphaFoldDB" id="A0A0L7L587"/>
<gene>
    <name evidence="1" type="ORF">OBRU01_14721</name>
</gene>
<organism evidence="1 2">
    <name type="scientific">Operophtera brumata</name>
    <name type="common">Winter moth</name>
    <name type="synonym">Phalaena brumata</name>
    <dbReference type="NCBI Taxonomy" id="104452"/>
    <lineage>
        <taxon>Eukaryota</taxon>
        <taxon>Metazoa</taxon>
        <taxon>Ecdysozoa</taxon>
        <taxon>Arthropoda</taxon>
        <taxon>Hexapoda</taxon>
        <taxon>Insecta</taxon>
        <taxon>Pterygota</taxon>
        <taxon>Neoptera</taxon>
        <taxon>Endopterygota</taxon>
        <taxon>Lepidoptera</taxon>
        <taxon>Glossata</taxon>
        <taxon>Ditrysia</taxon>
        <taxon>Geometroidea</taxon>
        <taxon>Geometridae</taxon>
        <taxon>Larentiinae</taxon>
        <taxon>Operophtera</taxon>
    </lineage>
</organism>
<accession>A0A0L7L587</accession>
<name>A0A0L7L587_OPEBR</name>
<dbReference type="EMBL" id="JTDY01002942">
    <property type="protein sequence ID" value="KOB70444.1"/>
    <property type="molecule type" value="Genomic_DNA"/>
</dbReference>
<evidence type="ECO:0000313" key="2">
    <source>
        <dbReference type="Proteomes" id="UP000037510"/>
    </source>
</evidence>
<reference evidence="1 2" key="1">
    <citation type="journal article" date="2015" name="Genome Biol. Evol.">
        <title>The genome of winter moth (Operophtera brumata) provides a genomic perspective on sexual dimorphism and phenology.</title>
        <authorList>
            <person name="Derks M.F."/>
            <person name="Smit S."/>
            <person name="Salis L."/>
            <person name="Schijlen E."/>
            <person name="Bossers A."/>
            <person name="Mateman C."/>
            <person name="Pijl A.S."/>
            <person name="de Ridder D."/>
            <person name="Groenen M.A."/>
            <person name="Visser M.E."/>
            <person name="Megens H.J."/>
        </authorList>
    </citation>
    <scope>NUCLEOTIDE SEQUENCE [LARGE SCALE GENOMIC DNA]</scope>
    <source>
        <strain evidence="1">WM2013NL</strain>
        <tissue evidence="1">Head and thorax</tissue>
    </source>
</reference>
<proteinExistence type="predicted"/>
<comment type="caution">
    <text evidence="1">The sequence shown here is derived from an EMBL/GenBank/DDBJ whole genome shotgun (WGS) entry which is preliminary data.</text>
</comment>
<protein>
    <submittedName>
        <fullName evidence="1">SEC14-like protein 1</fullName>
    </submittedName>
</protein>
<dbReference type="Proteomes" id="UP000037510">
    <property type="component" value="Unassembled WGS sequence"/>
</dbReference>
<sequence length="112" mass="12503">MRIPEASSCSTVEKTTCNRSFVHEGGLVPKSLYVSGAFTEPLCVGAADEGSVLEQKGWREGDHFHRVEPTLGSHVMITSGSYVLQWRCEAMDTHRAAQLMYFHETLASHQYK</sequence>